<dbReference type="InterPro" id="IPR037401">
    <property type="entry name" value="SnoaL-like"/>
</dbReference>
<feature type="domain" description="SnoaL-like" evidence="1">
    <location>
        <begin position="13"/>
        <end position="130"/>
    </location>
</feature>
<evidence type="ECO:0000313" key="3">
    <source>
        <dbReference type="Proteomes" id="UP000321275"/>
    </source>
</evidence>
<organism evidence="2 3">
    <name type="scientific">Bisbaumannia pacifica</name>
    <dbReference type="NCBI Taxonomy" id="77098"/>
    <lineage>
        <taxon>Bacteria</taxon>
        <taxon>Pseudomonadati</taxon>
        <taxon>Pseudomonadota</taxon>
        <taxon>Gammaproteobacteria</taxon>
        <taxon>Oceanospirillales</taxon>
        <taxon>Halomonadaceae</taxon>
        <taxon>Bisbaumannia</taxon>
    </lineage>
</organism>
<dbReference type="RefSeq" id="WP_146801481.1">
    <property type="nucleotide sequence ID" value="NZ_BJUK01000004.1"/>
</dbReference>
<keyword evidence="3" id="KW-1185">Reference proteome</keyword>
<dbReference type="OrthoDB" id="9812295at2"/>
<reference evidence="2 3" key="1">
    <citation type="submission" date="2019-07" db="EMBL/GenBank/DDBJ databases">
        <title>Whole genome shotgun sequence of Halomonas pacifica NBRC 102220.</title>
        <authorList>
            <person name="Hosoyama A."/>
            <person name="Uohara A."/>
            <person name="Ohji S."/>
            <person name="Ichikawa N."/>
        </authorList>
    </citation>
    <scope>NUCLEOTIDE SEQUENCE [LARGE SCALE GENOMIC DNA]</scope>
    <source>
        <strain evidence="2 3">NBRC 102220</strain>
    </source>
</reference>
<name>A0A510X607_9GAMM</name>
<accession>A0A510X607</accession>
<dbReference type="InterPro" id="IPR032710">
    <property type="entry name" value="NTF2-like_dom_sf"/>
</dbReference>
<dbReference type="Proteomes" id="UP000321275">
    <property type="component" value="Unassembled WGS sequence"/>
</dbReference>
<protein>
    <recommendedName>
        <fullName evidence="1">SnoaL-like domain-containing protein</fullName>
    </recommendedName>
</protein>
<dbReference type="EMBL" id="BJUK01000004">
    <property type="protein sequence ID" value="GEK46197.1"/>
    <property type="molecule type" value="Genomic_DNA"/>
</dbReference>
<sequence length="143" mass="15872">MSTHTGLSAETAVMELLDDWAAAVRAKDIDAITAHYAAEIVAFDAIAQLQFKGREAYREHWASCLAQCPAEMIFELHEEVIYAEDQVAFCHALIRCGGDAKDAGWPRMSGGLRRIEGEWKLVHEHHSAPFDPRSGRALLDLVP</sequence>
<dbReference type="Gene3D" id="3.10.450.50">
    <property type="match status" value="1"/>
</dbReference>
<evidence type="ECO:0000313" key="2">
    <source>
        <dbReference type="EMBL" id="GEK46197.1"/>
    </source>
</evidence>
<evidence type="ECO:0000259" key="1">
    <source>
        <dbReference type="Pfam" id="PF13474"/>
    </source>
</evidence>
<comment type="caution">
    <text evidence="2">The sequence shown here is derived from an EMBL/GenBank/DDBJ whole genome shotgun (WGS) entry which is preliminary data.</text>
</comment>
<dbReference type="Pfam" id="PF13474">
    <property type="entry name" value="SnoaL_3"/>
    <property type="match status" value="1"/>
</dbReference>
<proteinExistence type="predicted"/>
<dbReference type="SUPFAM" id="SSF54427">
    <property type="entry name" value="NTF2-like"/>
    <property type="match status" value="1"/>
</dbReference>
<gene>
    <name evidence="2" type="ORF">HPA02_04800</name>
</gene>
<dbReference type="AlphaFoldDB" id="A0A510X607"/>